<evidence type="ECO:0000256" key="2">
    <source>
        <dbReference type="PROSITE-ProRule" id="PRU00169"/>
    </source>
</evidence>
<dbReference type="AlphaFoldDB" id="A0A2J0KU08"/>
<comment type="caution">
    <text evidence="4">The sequence shown here is derived from an EMBL/GenBank/DDBJ whole genome shotgun (WGS) entry which is preliminary data.</text>
</comment>
<dbReference type="SMART" id="SM00448">
    <property type="entry name" value="REC"/>
    <property type="match status" value="1"/>
</dbReference>
<dbReference type="Proteomes" id="UP000230052">
    <property type="component" value="Unassembled WGS sequence"/>
</dbReference>
<proteinExistence type="predicted"/>
<name>A0A2J0KU08_9BACT</name>
<accession>A0A2J0KU08</accession>
<dbReference type="Pfam" id="PF00072">
    <property type="entry name" value="Response_reg"/>
    <property type="match status" value="1"/>
</dbReference>
<dbReference type="PANTHER" id="PTHR44591">
    <property type="entry name" value="STRESS RESPONSE REGULATOR PROTEIN 1"/>
    <property type="match status" value="1"/>
</dbReference>
<keyword evidence="1 2" id="KW-0597">Phosphoprotein</keyword>
<dbReference type="PROSITE" id="PS50110">
    <property type="entry name" value="RESPONSE_REGULATORY"/>
    <property type="match status" value="1"/>
</dbReference>
<dbReference type="GO" id="GO:0000160">
    <property type="term" value="P:phosphorelay signal transduction system"/>
    <property type="evidence" value="ECO:0007669"/>
    <property type="project" value="InterPro"/>
</dbReference>
<feature type="modified residue" description="4-aspartylphosphate" evidence="2">
    <location>
        <position position="52"/>
    </location>
</feature>
<dbReference type="InterPro" id="IPR050595">
    <property type="entry name" value="Bact_response_regulator"/>
</dbReference>
<dbReference type="SUPFAM" id="SSF52172">
    <property type="entry name" value="CheY-like"/>
    <property type="match status" value="1"/>
</dbReference>
<dbReference type="InterPro" id="IPR011006">
    <property type="entry name" value="CheY-like_superfamily"/>
</dbReference>
<protein>
    <recommendedName>
        <fullName evidence="3">Response regulatory domain-containing protein</fullName>
    </recommendedName>
</protein>
<dbReference type="PANTHER" id="PTHR44591:SF3">
    <property type="entry name" value="RESPONSE REGULATORY DOMAIN-CONTAINING PROTEIN"/>
    <property type="match status" value="1"/>
</dbReference>
<evidence type="ECO:0000259" key="3">
    <source>
        <dbReference type="PROSITE" id="PS50110"/>
    </source>
</evidence>
<dbReference type="InterPro" id="IPR001789">
    <property type="entry name" value="Sig_transdc_resp-reg_receiver"/>
</dbReference>
<dbReference type="EMBL" id="PEWV01000077">
    <property type="protein sequence ID" value="PIU40814.1"/>
    <property type="molecule type" value="Genomic_DNA"/>
</dbReference>
<dbReference type="Gene3D" id="3.40.50.2300">
    <property type="match status" value="1"/>
</dbReference>
<feature type="domain" description="Response regulatory" evidence="3">
    <location>
        <begin position="3"/>
        <end position="117"/>
    </location>
</feature>
<evidence type="ECO:0000313" key="4">
    <source>
        <dbReference type="EMBL" id="PIU40814.1"/>
    </source>
</evidence>
<dbReference type="CDD" id="cd00156">
    <property type="entry name" value="REC"/>
    <property type="match status" value="1"/>
</dbReference>
<gene>
    <name evidence="4" type="ORF">COS99_08665</name>
</gene>
<reference evidence="4 5" key="1">
    <citation type="submission" date="2017-09" db="EMBL/GenBank/DDBJ databases">
        <title>Depth-based differentiation of microbial function through sediment-hosted aquifers and enrichment of novel symbionts in the deep terrestrial subsurface.</title>
        <authorList>
            <person name="Probst A.J."/>
            <person name="Ladd B."/>
            <person name="Jarett J.K."/>
            <person name="Geller-Mcgrath D.E."/>
            <person name="Sieber C.M."/>
            <person name="Emerson J.B."/>
            <person name="Anantharaman K."/>
            <person name="Thomas B.C."/>
            <person name="Malmstrom R."/>
            <person name="Stieglmeier M."/>
            <person name="Klingl A."/>
            <person name="Woyke T."/>
            <person name="Ryan C.M."/>
            <person name="Banfield J.F."/>
        </authorList>
    </citation>
    <scope>NUCLEOTIDE SEQUENCE [LARGE SCALE GENOMIC DNA]</scope>
    <source>
        <strain evidence="4">CG07_land_8_20_14_0_80_42_15</strain>
    </source>
</reference>
<evidence type="ECO:0000313" key="5">
    <source>
        <dbReference type="Proteomes" id="UP000230052"/>
    </source>
</evidence>
<sequence length="132" mass="14641">MVKILVIDDETDVCEFTKSFFKKRGFEVFTSTSGEKGISIAQEMKPDIVLLDIIMKDIDGITVLKRIKEIGSSAIVIMVTAIDDIGKMEEAKKLGAVAYLTKPLILAELERKITGLAQEISKRDKNYASTNI</sequence>
<organism evidence="4 5">
    <name type="scientific">Candidatus Aquitaenariimonas noxiae</name>
    <dbReference type="NCBI Taxonomy" id="1974741"/>
    <lineage>
        <taxon>Bacteria</taxon>
        <taxon>Pseudomonadati</taxon>
        <taxon>Candidatus Omnitrophota</taxon>
        <taxon>Candidatus Aquitaenariimonas</taxon>
    </lineage>
</organism>
<evidence type="ECO:0000256" key="1">
    <source>
        <dbReference type="ARBA" id="ARBA00022553"/>
    </source>
</evidence>